<feature type="transmembrane region" description="Helical" evidence="1">
    <location>
        <begin position="222"/>
        <end position="238"/>
    </location>
</feature>
<dbReference type="RefSeq" id="WP_198708274.1">
    <property type="nucleotide sequence ID" value="NZ_JAEILM010000070.1"/>
</dbReference>
<sequence>MLKIVLTCIAFFCGIYFIGEKIRRNPKIDAFLGVLEGSYTRINQHLENSSVRSGLMLLRKLYGWITLILSSVLFFIMFVFPGSTGIFLGVSQLFFLTFMGWFSIKWAIDHKATLTEHWKTHSLMIFGPLLMGVLDTFMGTPFTQALAQPLEHLPGALHVSVLGLPPLAVGAVYSGFCLVFFLLYYFMTWIITTPVLIASVLVIALPIQFARLLTSIDRENTFLWFVICVAGVCAIWLTQL</sequence>
<comment type="caution">
    <text evidence="2">The sequence shown here is derived from an EMBL/GenBank/DDBJ whole genome shotgun (WGS) entry which is preliminary data.</text>
</comment>
<evidence type="ECO:0000256" key="1">
    <source>
        <dbReference type="SAM" id="Phobius"/>
    </source>
</evidence>
<keyword evidence="1" id="KW-1133">Transmembrane helix</keyword>
<feature type="transmembrane region" description="Helical" evidence="1">
    <location>
        <begin position="86"/>
        <end position="104"/>
    </location>
</feature>
<feature type="transmembrane region" description="Helical" evidence="1">
    <location>
        <begin position="61"/>
        <end position="80"/>
    </location>
</feature>
<protein>
    <submittedName>
        <fullName evidence="2">Uncharacterized protein</fullName>
    </submittedName>
</protein>
<evidence type="ECO:0000313" key="3">
    <source>
        <dbReference type="Proteomes" id="UP000607562"/>
    </source>
</evidence>
<accession>A0ABS0V445</accession>
<name>A0ABS0V445_9PSED</name>
<evidence type="ECO:0000313" key="2">
    <source>
        <dbReference type="EMBL" id="MBI6635053.1"/>
    </source>
</evidence>
<feature type="transmembrane region" description="Helical" evidence="1">
    <location>
        <begin position="193"/>
        <end position="210"/>
    </location>
</feature>
<organism evidence="2 3">
    <name type="scientific">Pseudomonas paralactis</name>
    <dbReference type="NCBI Taxonomy" id="1615673"/>
    <lineage>
        <taxon>Bacteria</taxon>
        <taxon>Pseudomonadati</taxon>
        <taxon>Pseudomonadota</taxon>
        <taxon>Gammaproteobacteria</taxon>
        <taxon>Pseudomonadales</taxon>
        <taxon>Pseudomonadaceae</taxon>
        <taxon>Pseudomonas</taxon>
    </lineage>
</organism>
<gene>
    <name evidence="2" type="ORF">YA0871_20520</name>
</gene>
<feature type="transmembrane region" description="Helical" evidence="1">
    <location>
        <begin position="125"/>
        <end position="147"/>
    </location>
</feature>
<dbReference type="Proteomes" id="UP000607562">
    <property type="component" value="Unassembled WGS sequence"/>
</dbReference>
<dbReference type="EMBL" id="JAEILM010000070">
    <property type="protein sequence ID" value="MBI6635053.1"/>
    <property type="molecule type" value="Genomic_DNA"/>
</dbReference>
<proteinExistence type="predicted"/>
<feature type="transmembrane region" description="Helical" evidence="1">
    <location>
        <begin position="167"/>
        <end position="186"/>
    </location>
</feature>
<keyword evidence="3" id="KW-1185">Reference proteome</keyword>
<reference evidence="2 3" key="1">
    <citation type="submission" date="2020-12" db="EMBL/GenBank/DDBJ databases">
        <title>Comparative genomic insights into the epidemiology and virulence of plant pathogenic Pseudomonads from Turkey.</title>
        <authorList>
            <person name="Dillon M."/>
            <person name="Ruiz-Bedoya T."/>
            <person name="Bendalovic-Torma C."/>
            <person name="Guttman K.M."/>
            <person name="Kwak H."/>
            <person name="Middleton M.A."/>
            <person name="Wang P.W."/>
            <person name="Horuz S."/>
            <person name="Aysan Y."/>
            <person name="Guttman D.S."/>
        </authorList>
    </citation>
    <scope>NUCLEOTIDE SEQUENCE [LARGE SCALE GENOMIC DNA]</scope>
    <source>
        <strain evidence="2 3">Marul_2_1</strain>
    </source>
</reference>
<keyword evidence="1" id="KW-0812">Transmembrane</keyword>
<keyword evidence="1" id="KW-0472">Membrane</keyword>